<keyword evidence="5 13" id="KW-0812">Transmembrane</keyword>
<evidence type="ECO:0000313" key="16">
    <source>
        <dbReference type="RefSeq" id="XP_023931943.1"/>
    </source>
</evidence>
<dbReference type="GO" id="GO:0004383">
    <property type="term" value="F:guanylate cyclase activity"/>
    <property type="evidence" value="ECO:0007669"/>
    <property type="project" value="UniProtKB-EC"/>
</dbReference>
<evidence type="ECO:0000256" key="6">
    <source>
        <dbReference type="ARBA" id="ARBA00022729"/>
    </source>
</evidence>
<comment type="subcellular location">
    <subcellularLocation>
        <location evidence="1">Cell membrane</location>
    </subcellularLocation>
    <subcellularLocation>
        <location evidence="2">Membrane</location>
        <topology evidence="2">Single-pass type I membrane protein</topology>
    </subcellularLocation>
</comment>
<evidence type="ECO:0000256" key="1">
    <source>
        <dbReference type="ARBA" id="ARBA00004236"/>
    </source>
</evidence>
<dbReference type="InterPro" id="IPR011645">
    <property type="entry name" value="HNOB_dom_associated"/>
</dbReference>
<dbReference type="Proteomes" id="UP000085678">
    <property type="component" value="Unplaced"/>
</dbReference>
<evidence type="ECO:0000256" key="10">
    <source>
        <dbReference type="ARBA" id="ARBA00023180"/>
    </source>
</evidence>
<sequence length="597" mass="67612">MTSSHLDLAVMEMLNVKPVTSKLDLCEGNPITKSGKRIQMQRMICITILPSLVLLGLSGSIAVQTGLEYVRAVELLSIIRQSVEQGELIKNLQDERDLSALYVSLLGDENKDILVQQYPVTDATLVGLTFWPELDTPSAAYKTRMKFLNHLNRHRYQLDSLYPVYHANANVHEEISFYSDIITLLIRWLYQMATEVGSGEVWKRLVASIELTTAKQHLGIERALGGLFFAQGGFENPEEYTLYIKHQDIANSSIYSAMRYYHLVEDLFDESLMFNNSVFANIQSMRYIITEKAFEPRDPDLETGHWWIGNMSVEINTIAQIQRTLAMGMLDSLTERQHKDGVSLAGESMVVFIVLLLFPIIINSVYGLTTQLQSYSFVLAQKTKALNKEKKRGEWLLHRMLPRTVAEQLRRQEPVAPEVYKDVSVFFSDIVGFTEISSTSSPIQVVIMLNNLYRTFDDRIEKYDVYKVETIGDAYMVASGVPERNEGRHSSEIATMALDLLDVISQLEIPHMPEQTFRVRIGIHTGAVVSGIVGAKMPRYCLFGDTVSIASRMESLGRPSRVHISQPTYDALTETGGFVMKQREEKVLQVREASEPE</sequence>
<keyword evidence="4" id="KW-1003">Cell membrane</keyword>
<name>A0A2R2MP17_LINAN</name>
<evidence type="ECO:0000256" key="4">
    <source>
        <dbReference type="ARBA" id="ARBA00022475"/>
    </source>
</evidence>
<dbReference type="GeneID" id="106164476"/>
<dbReference type="InterPro" id="IPR029787">
    <property type="entry name" value="Nucleotide_cyclase"/>
</dbReference>
<dbReference type="FunFam" id="3.30.70.1230:FF:000050">
    <property type="entry name" value="Guanylate cyclase"/>
    <property type="match status" value="1"/>
</dbReference>
<dbReference type="Gene3D" id="6.10.250.780">
    <property type="match status" value="1"/>
</dbReference>
<dbReference type="InterPro" id="IPR001054">
    <property type="entry name" value="A/G_cyclase"/>
</dbReference>
<keyword evidence="8 13" id="KW-1133">Transmembrane helix</keyword>
<evidence type="ECO:0000313" key="15">
    <source>
        <dbReference type="Proteomes" id="UP000085678"/>
    </source>
</evidence>
<evidence type="ECO:0000256" key="5">
    <source>
        <dbReference type="ARBA" id="ARBA00022692"/>
    </source>
</evidence>
<dbReference type="KEGG" id="lak:106164476"/>
<organism evidence="15 16">
    <name type="scientific">Lingula anatina</name>
    <name type="common">Brachiopod</name>
    <name type="synonym">Lingula unguis</name>
    <dbReference type="NCBI Taxonomy" id="7574"/>
    <lineage>
        <taxon>Eukaryota</taxon>
        <taxon>Metazoa</taxon>
        <taxon>Spiralia</taxon>
        <taxon>Lophotrochozoa</taxon>
        <taxon>Brachiopoda</taxon>
        <taxon>Linguliformea</taxon>
        <taxon>Lingulata</taxon>
        <taxon>Lingulida</taxon>
        <taxon>Linguloidea</taxon>
        <taxon>Lingulidae</taxon>
        <taxon>Lingula</taxon>
    </lineage>
</organism>
<dbReference type="GO" id="GO:0004016">
    <property type="term" value="F:adenylate cyclase activity"/>
    <property type="evidence" value="ECO:0007669"/>
    <property type="project" value="TreeGrafter"/>
</dbReference>
<evidence type="ECO:0000259" key="14">
    <source>
        <dbReference type="PROSITE" id="PS50125"/>
    </source>
</evidence>
<dbReference type="PANTHER" id="PTHR11920:SF501">
    <property type="entry name" value="GUANYLATE CYCLASE 32E"/>
    <property type="match status" value="1"/>
</dbReference>
<dbReference type="STRING" id="7574.A0A2R2MP17"/>
<dbReference type="OrthoDB" id="1890790at2759"/>
<feature type="transmembrane region" description="Helical" evidence="13">
    <location>
        <begin position="43"/>
        <end position="63"/>
    </location>
</feature>
<dbReference type="PROSITE" id="PS50125">
    <property type="entry name" value="GUANYLATE_CYCLASE_2"/>
    <property type="match status" value="1"/>
</dbReference>
<keyword evidence="10" id="KW-0325">Glycoprotein</keyword>
<keyword evidence="7" id="KW-0547">Nucleotide-binding</keyword>
<accession>A0A2R2MP17</accession>
<dbReference type="SMART" id="SM00044">
    <property type="entry name" value="CYCc"/>
    <property type="match status" value="1"/>
</dbReference>
<dbReference type="InterPro" id="IPR050401">
    <property type="entry name" value="Cyclic_nucleotide_synthase"/>
</dbReference>
<evidence type="ECO:0000256" key="12">
    <source>
        <dbReference type="ARBA" id="ARBA00023293"/>
    </source>
</evidence>
<keyword evidence="15" id="KW-1185">Reference proteome</keyword>
<dbReference type="GO" id="GO:0005886">
    <property type="term" value="C:plasma membrane"/>
    <property type="evidence" value="ECO:0007669"/>
    <property type="project" value="UniProtKB-SubCell"/>
</dbReference>
<dbReference type="SUPFAM" id="SSF55073">
    <property type="entry name" value="Nucleotide cyclase"/>
    <property type="match status" value="1"/>
</dbReference>
<dbReference type="Pfam" id="PF08376">
    <property type="entry name" value="NIT"/>
    <property type="match status" value="1"/>
</dbReference>
<keyword evidence="11" id="KW-0456">Lyase</keyword>
<dbReference type="GO" id="GO:0001653">
    <property type="term" value="F:peptide receptor activity"/>
    <property type="evidence" value="ECO:0007669"/>
    <property type="project" value="TreeGrafter"/>
</dbReference>
<dbReference type="CDD" id="cd07302">
    <property type="entry name" value="CHD"/>
    <property type="match status" value="1"/>
</dbReference>
<dbReference type="InterPro" id="IPR013587">
    <property type="entry name" value="Nitrate/nitrite_sensing"/>
</dbReference>
<dbReference type="PANTHER" id="PTHR11920">
    <property type="entry name" value="GUANYLYL CYCLASE"/>
    <property type="match status" value="1"/>
</dbReference>
<keyword evidence="12" id="KW-0141">cGMP biosynthesis</keyword>
<proteinExistence type="predicted"/>
<feature type="domain" description="Guanylate cyclase" evidence="14">
    <location>
        <begin position="424"/>
        <end position="554"/>
    </location>
</feature>
<dbReference type="InParanoid" id="A0A2R2MP17"/>
<evidence type="ECO:0000256" key="3">
    <source>
        <dbReference type="ARBA" id="ARBA00012202"/>
    </source>
</evidence>
<dbReference type="AlphaFoldDB" id="A0A2R2MP17"/>
<evidence type="ECO:0000256" key="9">
    <source>
        <dbReference type="ARBA" id="ARBA00023136"/>
    </source>
</evidence>
<dbReference type="RefSeq" id="XP_023931943.1">
    <property type="nucleotide sequence ID" value="XM_024076175.1"/>
</dbReference>
<reference evidence="16" key="1">
    <citation type="submission" date="2025-08" db="UniProtKB">
        <authorList>
            <consortium name="RefSeq"/>
        </authorList>
    </citation>
    <scope>IDENTIFICATION</scope>
    <source>
        <tissue evidence="16">Gonads</tissue>
    </source>
</reference>
<evidence type="ECO:0000256" key="8">
    <source>
        <dbReference type="ARBA" id="ARBA00022989"/>
    </source>
</evidence>
<protein>
    <recommendedName>
        <fullName evidence="3">guanylate cyclase</fullName>
        <ecNumber evidence="3">4.6.1.2</ecNumber>
    </recommendedName>
</protein>
<evidence type="ECO:0000256" key="7">
    <source>
        <dbReference type="ARBA" id="ARBA00022741"/>
    </source>
</evidence>
<keyword evidence="9 13" id="KW-0472">Membrane</keyword>
<dbReference type="GO" id="GO:0035556">
    <property type="term" value="P:intracellular signal transduction"/>
    <property type="evidence" value="ECO:0007669"/>
    <property type="project" value="InterPro"/>
</dbReference>
<dbReference type="Pfam" id="PF00211">
    <property type="entry name" value="Guanylate_cyc"/>
    <property type="match status" value="1"/>
</dbReference>
<evidence type="ECO:0000256" key="2">
    <source>
        <dbReference type="ARBA" id="ARBA00004479"/>
    </source>
</evidence>
<dbReference type="GO" id="GO:0007168">
    <property type="term" value="P:receptor guanylyl cyclase signaling pathway"/>
    <property type="evidence" value="ECO:0007669"/>
    <property type="project" value="TreeGrafter"/>
</dbReference>
<evidence type="ECO:0000256" key="13">
    <source>
        <dbReference type="SAM" id="Phobius"/>
    </source>
</evidence>
<gene>
    <name evidence="16" type="primary">LOC106164476</name>
</gene>
<keyword evidence="6" id="KW-0732">Signal</keyword>
<dbReference type="Pfam" id="PF07701">
    <property type="entry name" value="HNOBA"/>
    <property type="match status" value="1"/>
</dbReference>
<dbReference type="GO" id="GO:0000166">
    <property type="term" value="F:nucleotide binding"/>
    <property type="evidence" value="ECO:0007669"/>
    <property type="project" value="UniProtKB-KW"/>
</dbReference>
<dbReference type="Gene3D" id="3.30.70.1230">
    <property type="entry name" value="Nucleotide cyclase"/>
    <property type="match status" value="1"/>
</dbReference>
<dbReference type="EC" id="4.6.1.2" evidence="3"/>
<evidence type="ECO:0000256" key="11">
    <source>
        <dbReference type="ARBA" id="ARBA00023239"/>
    </source>
</evidence>